<evidence type="ECO:0000313" key="10">
    <source>
        <dbReference type="EMBL" id="PNP39271.1"/>
    </source>
</evidence>
<evidence type="ECO:0000256" key="6">
    <source>
        <dbReference type="SAM" id="Phobius"/>
    </source>
</evidence>
<proteinExistence type="predicted"/>
<feature type="transmembrane region" description="Helical" evidence="6">
    <location>
        <begin position="678"/>
        <end position="698"/>
    </location>
</feature>
<dbReference type="InterPro" id="IPR049453">
    <property type="entry name" value="Memb_transporter_dom"/>
</dbReference>
<organism evidence="10 11">
    <name type="scientific">Trichoderma gamsii</name>
    <dbReference type="NCBI Taxonomy" id="398673"/>
    <lineage>
        <taxon>Eukaryota</taxon>
        <taxon>Fungi</taxon>
        <taxon>Dikarya</taxon>
        <taxon>Ascomycota</taxon>
        <taxon>Pezizomycotina</taxon>
        <taxon>Sordariomycetes</taxon>
        <taxon>Hypocreomycetidae</taxon>
        <taxon>Hypocreales</taxon>
        <taxon>Hypocreaceae</taxon>
        <taxon>Trichoderma</taxon>
    </lineage>
</organism>
<evidence type="ECO:0000256" key="1">
    <source>
        <dbReference type="ARBA" id="ARBA00004141"/>
    </source>
</evidence>
<evidence type="ECO:0000256" key="5">
    <source>
        <dbReference type="SAM" id="MobiDB-lite"/>
    </source>
</evidence>
<evidence type="ECO:0000313" key="11">
    <source>
        <dbReference type="Proteomes" id="UP000236546"/>
    </source>
</evidence>
<feature type="compositionally biased region" description="Low complexity" evidence="5">
    <location>
        <begin position="12"/>
        <end position="24"/>
    </location>
</feature>
<accession>A0A2K0T168</accession>
<keyword evidence="2 6" id="KW-0812">Transmembrane</keyword>
<sequence length="1010" mass="110162">MSADVSMSADSGTNNGANNGATEKQPPKKQKQKQHTLPSWLDHFNGNDLKTLFRCSVAAWVASLLIYIGPSLHSIGSSTFFAALVLFVTPPAGILLIYLLGSLSLLFGMCLGWAWGIATMKAALAARPAADTQAQLRALQQAAVAQAERSGQNATVIGQQLVYQGAMLDARVTVVYYVMILAFIYLLARLKAGNIKLTFLHLFGTIVADVFLLIGPLLPSFTPLLGQTLVKPGAIGVGIGAACCLIFFPQSTSYAVLRKMEQLVRMLDTPLDLTQRRFVGESLDLGQLKATKNGIVALFKSMAPEIAFLPLDVSRGRWNAEDVKGLEECIRQTMLSCVSLLDFHIATITGLQKVNQAGLQFDKHSSDGAAAEKGGHEIGQRHVLQYAELMNALRTPEQSELRARMTEAMSETTAQVRLACSASIALVGECIHTVNTRRWIRQPSQHEFDRLIGRLETTLAALQAARVSCAATTTEAILECHSDLFDQDGRLKAPDTATSTLHPQSLRAMMVAMVLEERIISVALATEAMLKHVLHLTTSQTRHRIWLPSRIRYAFAWLVSGKETVPVAGVSNDGATDDPDAVDEQSKAVRQRLRLIRGYESPNRGTRVGRAIVGTYRWITNPAGMYAMRMVVVTLATAITAAIPNSAGFFYREKGLWAVITAQTCVLLYMADFTFSLISRALGTVIGGLFGLVAWYIGSGSGHGNPYGLAASTAVFIAIAMWLRIFLPLAYVQATAMGGVTMILILGFSFDFEHQPQYGSPGLGYQAFWKRLVDVLIGFAAATIVQLFPKPPSATEHVCKTLANTIQTLSDYYALLLSHWSRTGRDGPISAAAIEDLTLEVAEVLSSVTGSIAMLKADFSAGPFDQAALRYAQEQCQNMNQALGRLLFLSTTLPKEFQERLVYVLSILDDVAIGNIMAVLTIVEQALRTGSPLPERLPVPLVRTCFESLSAAQRQNIDLTTSLVRDENYRRYCVAVASYLKFLTAIDDLVLSLKRTLGERHVIYLDDDEV</sequence>
<reference evidence="10 11" key="1">
    <citation type="submission" date="2017-02" db="EMBL/GenBank/DDBJ databases">
        <title>Genomes of Trichoderma spp. with biocontrol activity.</title>
        <authorList>
            <person name="Gardiner D."/>
            <person name="Kazan K."/>
            <person name="Vos C."/>
            <person name="Harvey P."/>
        </authorList>
    </citation>
    <scope>NUCLEOTIDE SEQUENCE [LARGE SCALE GENOMIC DNA]</scope>
    <source>
        <strain evidence="10 11">A5MH</strain>
    </source>
</reference>
<dbReference type="GO" id="GO:0016020">
    <property type="term" value="C:membrane"/>
    <property type="evidence" value="ECO:0007669"/>
    <property type="project" value="UniProtKB-SubCell"/>
</dbReference>
<dbReference type="PANTHER" id="PTHR37994">
    <property type="entry name" value="ARAE_2_N DOMAIN-CONTAINING PROTEIN-RELATED"/>
    <property type="match status" value="1"/>
</dbReference>
<evidence type="ECO:0000259" key="8">
    <source>
        <dbReference type="Pfam" id="PF10337"/>
    </source>
</evidence>
<evidence type="ECO:0008006" key="12">
    <source>
        <dbReference type="Google" id="ProtNLM"/>
    </source>
</evidence>
<dbReference type="Pfam" id="PF13515">
    <property type="entry name" value="FUSC_2"/>
    <property type="match status" value="1"/>
</dbReference>
<comment type="subcellular location">
    <subcellularLocation>
        <location evidence="1">Membrane</location>
        <topology evidence="1">Multi-pass membrane protein</topology>
    </subcellularLocation>
</comment>
<gene>
    <name evidence="10" type="ORF">TGAMA5MH_08689</name>
</gene>
<evidence type="ECO:0000256" key="4">
    <source>
        <dbReference type="ARBA" id="ARBA00023136"/>
    </source>
</evidence>
<feature type="transmembrane region" description="Helical" evidence="6">
    <location>
        <begin position="233"/>
        <end position="257"/>
    </location>
</feature>
<evidence type="ECO:0000256" key="2">
    <source>
        <dbReference type="ARBA" id="ARBA00022692"/>
    </source>
</evidence>
<feature type="domain" description="Putative ER transporter 6TM N-terminal" evidence="8">
    <location>
        <begin position="36"/>
        <end position="480"/>
    </location>
</feature>
<dbReference type="Pfam" id="PF10334">
    <property type="entry name" value="BRE4"/>
    <property type="match status" value="1"/>
</dbReference>
<dbReference type="AlphaFoldDB" id="A0A2K0T168"/>
<evidence type="ECO:0000259" key="9">
    <source>
        <dbReference type="Pfam" id="PF13515"/>
    </source>
</evidence>
<dbReference type="PANTHER" id="PTHR37994:SF3">
    <property type="entry name" value="ER TRANSPORTER 6TM N-TERMINAL DOMAIN-CONTAINING PROTEIN"/>
    <property type="match status" value="1"/>
</dbReference>
<feature type="region of interest" description="Disordered" evidence="5">
    <location>
        <begin position="1"/>
        <end position="36"/>
    </location>
</feature>
<feature type="transmembrane region" description="Helical" evidence="6">
    <location>
        <begin position="704"/>
        <end position="723"/>
    </location>
</feature>
<protein>
    <recommendedName>
        <fullName evidence="12">ER transporter 6TM N-terminal domain-containing protein</fullName>
    </recommendedName>
</protein>
<comment type="caution">
    <text evidence="10">The sequence shown here is derived from an EMBL/GenBank/DDBJ whole genome shotgun (WGS) entry which is preliminary data.</text>
</comment>
<dbReference type="OrthoDB" id="2274698at2759"/>
<dbReference type="InterPro" id="IPR018820">
    <property type="entry name" value="BRE4-related_DUF2421"/>
</dbReference>
<keyword evidence="3 6" id="KW-1133">Transmembrane helix</keyword>
<feature type="domain" description="Integral membrane bound transporter" evidence="9">
    <location>
        <begin position="649"/>
        <end position="785"/>
    </location>
</feature>
<keyword evidence="4 6" id="KW-0472">Membrane</keyword>
<feature type="domain" description="DUF2421" evidence="7">
    <location>
        <begin position="789"/>
        <end position="1001"/>
    </location>
</feature>
<feature type="transmembrane region" description="Helical" evidence="6">
    <location>
        <begin position="200"/>
        <end position="221"/>
    </location>
</feature>
<evidence type="ECO:0000256" key="3">
    <source>
        <dbReference type="ARBA" id="ARBA00022989"/>
    </source>
</evidence>
<feature type="transmembrane region" description="Helical" evidence="6">
    <location>
        <begin position="730"/>
        <end position="748"/>
    </location>
</feature>
<dbReference type="InterPro" id="IPR018823">
    <property type="entry name" value="ArAE_2_N"/>
</dbReference>
<name>A0A2K0T168_9HYPO</name>
<dbReference type="EMBL" id="MTYH01000083">
    <property type="protein sequence ID" value="PNP39271.1"/>
    <property type="molecule type" value="Genomic_DNA"/>
</dbReference>
<evidence type="ECO:0000259" key="7">
    <source>
        <dbReference type="Pfam" id="PF10334"/>
    </source>
</evidence>
<dbReference type="Pfam" id="PF10337">
    <property type="entry name" value="ArAE_2_N"/>
    <property type="match status" value="1"/>
</dbReference>
<feature type="transmembrane region" description="Helical" evidence="6">
    <location>
        <begin position="626"/>
        <end position="643"/>
    </location>
</feature>
<feature type="transmembrane region" description="Helical" evidence="6">
    <location>
        <begin position="170"/>
        <end position="188"/>
    </location>
</feature>
<dbReference type="Proteomes" id="UP000236546">
    <property type="component" value="Unassembled WGS sequence"/>
</dbReference>